<keyword evidence="5" id="KW-0808">Transferase</keyword>
<feature type="domain" description="HAMP" evidence="16">
    <location>
        <begin position="72"/>
        <end position="125"/>
    </location>
</feature>
<dbReference type="PROSITE" id="PS50885">
    <property type="entry name" value="HAMP"/>
    <property type="match status" value="1"/>
</dbReference>
<keyword evidence="9" id="KW-0902">Two-component regulatory system</keyword>
<dbReference type="GO" id="GO:0000155">
    <property type="term" value="F:phosphorelay sensor kinase activity"/>
    <property type="evidence" value="ECO:0007669"/>
    <property type="project" value="InterPro"/>
</dbReference>
<name>A0AAW8U296_9ENTE</name>
<evidence type="ECO:0000256" key="2">
    <source>
        <dbReference type="ARBA" id="ARBA00004141"/>
    </source>
</evidence>
<keyword evidence="10" id="KW-0843">Virulence</keyword>
<dbReference type="InterPro" id="IPR003660">
    <property type="entry name" value="HAMP_dom"/>
</dbReference>
<dbReference type="SUPFAM" id="SSF55874">
    <property type="entry name" value="ATPase domain of HSP90 chaperone/DNA topoisomerase II/histidine kinase"/>
    <property type="match status" value="1"/>
</dbReference>
<dbReference type="Pfam" id="PF00672">
    <property type="entry name" value="HAMP"/>
    <property type="match status" value="1"/>
</dbReference>
<dbReference type="InterPro" id="IPR050398">
    <property type="entry name" value="HssS/ArlS-like"/>
</dbReference>
<dbReference type="SMART" id="SM00388">
    <property type="entry name" value="HisKA"/>
    <property type="match status" value="1"/>
</dbReference>
<evidence type="ECO:0000256" key="8">
    <source>
        <dbReference type="ARBA" id="ARBA00022989"/>
    </source>
</evidence>
<dbReference type="InterPro" id="IPR005467">
    <property type="entry name" value="His_kinase_dom"/>
</dbReference>
<dbReference type="Pfam" id="PF00512">
    <property type="entry name" value="HisKA"/>
    <property type="match status" value="1"/>
</dbReference>
<dbReference type="CDD" id="cd06225">
    <property type="entry name" value="HAMP"/>
    <property type="match status" value="1"/>
</dbReference>
<organism evidence="17 18">
    <name type="scientific">Enterococcus asini</name>
    <dbReference type="NCBI Taxonomy" id="57732"/>
    <lineage>
        <taxon>Bacteria</taxon>
        <taxon>Bacillati</taxon>
        <taxon>Bacillota</taxon>
        <taxon>Bacilli</taxon>
        <taxon>Lactobacillales</taxon>
        <taxon>Enterococcaceae</taxon>
        <taxon>Enterococcus</taxon>
    </lineage>
</organism>
<dbReference type="SUPFAM" id="SSF158472">
    <property type="entry name" value="HAMP domain-like"/>
    <property type="match status" value="1"/>
</dbReference>
<keyword evidence="8 14" id="KW-1133">Transmembrane helix</keyword>
<dbReference type="PROSITE" id="PS50109">
    <property type="entry name" value="HIS_KIN"/>
    <property type="match status" value="1"/>
</dbReference>
<evidence type="ECO:0000256" key="7">
    <source>
        <dbReference type="ARBA" id="ARBA00022777"/>
    </source>
</evidence>
<evidence type="ECO:0000256" key="10">
    <source>
        <dbReference type="ARBA" id="ARBA00023026"/>
    </source>
</evidence>
<dbReference type="PANTHER" id="PTHR45528:SF11">
    <property type="entry name" value="HISTIDINE KINASE"/>
    <property type="match status" value="1"/>
</dbReference>
<evidence type="ECO:0000256" key="14">
    <source>
        <dbReference type="SAM" id="Phobius"/>
    </source>
</evidence>
<keyword evidence="7 17" id="KW-0418">Kinase</keyword>
<comment type="caution">
    <text evidence="17">The sequence shown here is derived from an EMBL/GenBank/DDBJ whole genome shotgun (WGS) entry which is preliminary data.</text>
</comment>
<keyword evidence="6 14" id="KW-0812">Transmembrane</keyword>
<evidence type="ECO:0000259" key="15">
    <source>
        <dbReference type="PROSITE" id="PS50109"/>
    </source>
</evidence>
<evidence type="ECO:0000313" key="18">
    <source>
        <dbReference type="Proteomes" id="UP001256711"/>
    </source>
</evidence>
<dbReference type="FunFam" id="3.30.565.10:FF:000006">
    <property type="entry name" value="Sensor histidine kinase WalK"/>
    <property type="match status" value="1"/>
</dbReference>
<comment type="function">
    <text evidence="12">Member of the two-component regulatory system HssS/HssR involved in intracellular heme homeostasis and tempering of staphylococcal virulence. HssS functions as a heme sensor histidine kinase which is autophosphorylated at a histidine residue and transfers its phosphate group to an aspartate residue of HssR. HssR/HssS activates the expression of hrtAB, an efflux pump, in response to extracellular heme, hemin, hemoglobin or blood.</text>
</comment>
<protein>
    <recommendedName>
        <fullName evidence="13">Heme sensor protein HssS</fullName>
        <ecNumber evidence="3">2.7.13.3</ecNumber>
    </recommendedName>
</protein>
<dbReference type="Gene3D" id="6.10.340.10">
    <property type="match status" value="1"/>
</dbReference>
<dbReference type="Proteomes" id="UP001256711">
    <property type="component" value="Unassembled WGS sequence"/>
</dbReference>
<sequence length="345" mass="39292">MKTKLYSKLWIYFVTLIFVSLVLLSILFGGLLVFLMRKEIIKPGPDNHLIIISIFTLFSIITGTGVAGLVGRRILAPIRELSANMNQVAKGDFSLRVNEKQPIQEVQQLFDHFNTMVVELDSMETLRNDFVASVSHEFKTPLATIQGYVQLLQTSDLTPQEIADYQRRILEGTEQLATLTNNILRLTKLESATTPLAKTHFRLDEQIREVLLFLRPQWEPKNIQWELTLPRKEFYGNEELLYQVWLNLIDNSIKYSQQDAVVAITLTSSTEYLEICFQDWGMGIPEKEQKRVFDKFYQGDTSRKSAGNGLGLSLVREIVDAHEGAVSVTSSQTAGTRFFVRLPLG</sequence>
<dbReference type="AlphaFoldDB" id="A0AAW8U296"/>
<keyword evidence="11 14" id="KW-0472">Membrane</keyword>
<dbReference type="InterPro" id="IPR036097">
    <property type="entry name" value="HisK_dim/P_sf"/>
</dbReference>
<dbReference type="InterPro" id="IPR003594">
    <property type="entry name" value="HATPase_dom"/>
</dbReference>
<comment type="catalytic activity">
    <reaction evidence="1">
        <text>ATP + protein L-histidine = ADP + protein N-phospho-L-histidine.</text>
        <dbReference type="EC" id="2.7.13.3"/>
    </reaction>
</comment>
<dbReference type="PANTHER" id="PTHR45528">
    <property type="entry name" value="SENSOR HISTIDINE KINASE CPXA"/>
    <property type="match status" value="1"/>
</dbReference>
<dbReference type="SMART" id="SM00304">
    <property type="entry name" value="HAMP"/>
    <property type="match status" value="1"/>
</dbReference>
<evidence type="ECO:0000256" key="9">
    <source>
        <dbReference type="ARBA" id="ARBA00023012"/>
    </source>
</evidence>
<dbReference type="Pfam" id="PF02518">
    <property type="entry name" value="HATPase_c"/>
    <property type="match status" value="1"/>
</dbReference>
<dbReference type="SUPFAM" id="SSF47384">
    <property type="entry name" value="Homodimeric domain of signal transducing histidine kinase"/>
    <property type="match status" value="1"/>
</dbReference>
<dbReference type="Gene3D" id="1.10.287.130">
    <property type="match status" value="1"/>
</dbReference>
<evidence type="ECO:0000256" key="1">
    <source>
        <dbReference type="ARBA" id="ARBA00000085"/>
    </source>
</evidence>
<dbReference type="InterPro" id="IPR004358">
    <property type="entry name" value="Sig_transdc_His_kin-like_C"/>
</dbReference>
<dbReference type="PRINTS" id="PR00344">
    <property type="entry name" value="BCTRLSENSOR"/>
</dbReference>
<evidence type="ECO:0000256" key="12">
    <source>
        <dbReference type="ARBA" id="ARBA00037219"/>
    </source>
</evidence>
<proteinExistence type="predicted"/>
<dbReference type="CDD" id="cd00082">
    <property type="entry name" value="HisKA"/>
    <property type="match status" value="1"/>
</dbReference>
<dbReference type="GO" id="GO:0005886">
    <property type="term" value="C:plasma membrane"/>
    <property type="evidence" value="ECO:0007669"/>
    <property type="project" value="TreeGrafter"/>
</dbReference>
<evidence type="ECO:0000256" key="3">
    <source>
        <dbReference type="ARBA" id="ARBA00012438"/>
    </source>
</evidence>
<comment type="subcellular location">
    <subcellularLocation>
        <location evidence="2">Membrane</location>
        <topology evidence="2">Multi-pass membrane protein</topology>
    </subcellularLocation>
</comment>
<dbReference type="InterPro" id="IPR036890">
    <property type="entry name" value="HATPase_C_sf"/>
</dbReference>
<dbReference type="InterPro" id="IPR003661">
    <property type="entry name" value="HisK_dim/P_dom"/>
</dbReference>
<evidence type="ECO:0000256" key="13">
    <source>
        <dbReference type="ARBA" id="ARBA00040841"/>
    </source>
</evidence>
<dbReference type="CDD" id="cd00075">
    <property type="entry name" value="HATPase"/>
    <property type="match status" value="1"/>
</dbReference>
<evidence type="ECO:0000256" key="4">
    <source>
        <dbReference type="ARBA" id="ARBA00022553"/>
    </source>
</evidence>
<evidence type="ECO:0000256" key="11">
    <source>
        <dbReference type="ARBA" id="ARBA00023136"/>
    </source>
</evidence>
<evidence type="ECO:0000256" key="6">
    <source>
        <dbReference type="ARBA" id="ARBA00022692"/>
    </source>
</evidence>
<evidence type="ECO:0000256" key="5">
    <source>
        <dbReference type="ARBA" id="ARBA00022679"/>
    </source>
</evidence>
<evidence type="ECO:0000313" key="17">
    <source>
        <dbReference type="EMBL" id="MDT2810879.1"/>
    </source>
</evidence>
<keyword evidence="4" id="KW-0597">Phosphoprotein</keyword>
<feature type="transmembrane region" description="Helical" evidence="14">
    <location>
        <begin position="9"/>
        <end position="36"/>
    </location>
</feature>
<feature type="transmembrane region" description="Helical" evidence="14">
    <location>
        <begin position="48"/>
        <end position="70"/>
    </location>
</feature>
<reference evidence="17" key="1">
    <citation type="submission" date="2023-03" db="EMBL/GenBank/DDBJ databases">
        <authorList>
            <person name="Shen W."/>
            <person name="Cai J."/>
        </authorList>
    </citation>
    <scope>NUCLEOTIDE SEQUENCE</scope>
    <source>
        <strain evidence="17">B226-2</strain>
    </source>
</reference>
<dbReference type="FunFam" id="1.10.287.130:FF:000001">
    <property type="entry name" value="Two-component sensor histidine kinase"/>
    <property type="match status" value="1"/>
</dbReference>
<feature type="domain" description="Histidine kinase" evidence="15">
    <location>
        <begin position="133"/>
        <end position="345"/>
    </location>
</feature>
<evidence type="ECO:0000259" key="16">
    <source>
        <dbReference type="PROSITE" id="PS50885"/>
    </source>
</evidence>
<dbReference type="EC" id="2.7.13.3" evidence="3"/>
<dbReference type="Gene3D" id="3.30.565.10">
    <property type="entry name" value="Histidine kinase-like ATPase, C-terminal domain"/>
    <property type="match status" value="1"/>
</dbReference>
<dbReference type="SMART" id="SM00387">
    <property type="entry name" value="HATPase_c"/>
    <property type="match status" value="1"/>
</dbReference>
<dbReference type="RefSeq" id="WP_303218993.1">
    <property type="nucleotide sequence ID" value="NZ_CAUGVL010000024.1"/>
</dbReference>
<gene>
    <name evidence="17" type="ORF">P7H43_10290</name>
</gene>
<dbReference type="EMBL" id="JARQBJ010000004">
    <property type="protein sequence ID" value="MDT2810879.1"/>
    <property type="molecule type" value="Genomic_DNA"/>
</dbReference>
<accession>A0AAW8U296</accession>